<keyword evidence="3" id="KW-1185">Reference proteome</keyword>
<evidence type="ECO:0000313" key="2">
    <source>
        <dbReference type="EMBL" id="SFS36269.1"/>
    </source>
</evidence>
<keyword evidence="1" id="KW-0472">Membrane</keyword>
<dbReference type="AlphaFoldDB" id="A0A1I6P7W0"/>
<sequence length="406" mass="48282">MNRLPDRIQFPYLFSQGIVVVLIFTELMDESMLILCGGSWLFLFRSWLQRKERHSSAGWEWIFALGGLLAVWMMFVWRGEVEAISFSTILYGLGGAWLWRRFDVFLSHHMDTVHIYSWTETWQDILWFILAVPLGFIYQVDVKVGMVYVLFVGATIARLYAFWEMTRRKGQGKEAKGGIFSSVLWLWGAMIVFILTLLKSLVATSVWMKFTWMMRFSFIWIFYHIGEVFEPLFQSEYKLPKGKMKEPPSFAEDLPYTFDENMMVIVSILLLILLVVYWIKKRPPQERADSQPKPSSAEELRQFIGWERKASIQKRNVKDSPTWIRRRYREYLLHLRKQGERRFIGETAKEFAHRMEGDYPGSTELTNVYMQERYGEKEIESQRNYVTRLLQAIIKMKKGFMKKTWK</sequence>
<feature type="transmembrane region" description="Helical" evidence="1">
    <location>
        <begin position="262"/>
        <end position="279"/>
    </location>
</feature>
<feature type="transmembrane region" description="Helical" evidence="1">
    <location>
        <begin position="184"/>
        <end position="208"/>
    </location>
</feature>
<dbReference type="OrthoDB" id="2379986at2"/>
<protein>
    <recommendedName>
        <fullName evidence="4">DUF4129 domain-containing protein</fullName>
    </recommendedName>
</protein>
<dbReference type="EMBL" id="FPAA01000001">
    <property type="protein sequence ID" value="SFS36269.1"/>
    <property type="molecule type" value="Genomic_DNA"/>
</dbReference>
<dbReference type="RefSeq" id="WP_091833075.1">
    <property type="nucleotide sequence ID" value="NZ_FPAA01000001.1"/>
</dbReference>
<proteinExistence type="predicted"/>
<feature type="transmembrane region" description="Helical" evidence="1">
    <location>
        <begin position="83"/>
        <end position="100"/>
    </location>
</feature>
<name>A0A1I6P7W0_9BACL</name>
<reference evidence="3" key="1">
    <citation type="submission" date="2016-10" db="EMBL/GenBank/DDBJ databases">
        <authorList>
            <person name="Varghese N."/>
            <person name="Submissions S."/>
        </authorList>
    </citation>
    <scope>NUCLEOTIDE SEQUENCE [LARGE SCALE GENOMIC DNA]</scope>
    <source>
        <strain evidence="3">DSM 45789</strain>
    </source>
</reference>
<feature type="transmembrane region" description="Helical" evidence="1">
    <location>
        <begin position="146"/>
        <end position="163"/>
    </location>
</feature>
<keyword evidence="1" id="KW-1133">Transmembrane helix</keyword>
<evidence type="ECO:0008006" key="4">
    <source>
        <dbReference type="Google" id="ProtNLM"/>
    </source>
</evidence>
<feature type="transmembrane region" description="Helical" evidence="1">
    <location>
        <begin position="60"/>
        <end position="77"/>
    </location>
</feature>
<feature type="transmembrane region" description="Helical" evidence="1">
    <location>
        <begin position="31"/>
        <end position="48"/>
    </location>
</feature>
<feature type="transmembrane region" description="Helical" evidence="1">
    <location>
        <begin position="121"/>
        <end position="140"/>
    </location>
</feature>
<evidence type="ECO:0000313" key="3">
    <source>
        <dbReference type="Proteomes" id="UP000198660"/>
    </source>
</evidence>
<gene>
    <name evidence="2" type="ORF">SAMN05444972_101416</name>
</gene>
<organism evidence="2 3">
    <name type="scientific">Marininema halotolerans</name>
    <dbReference type="NCBI Taxonomy" id="1155944"/>
    <lineage>
        <taxon>Bacteria</taxon>
        <taxon>Bacillati</taxon>
        <taxon>Bacillota</taxon>
        <taxon>Bacilli</taxon>
        <taxon>Bacillales</taxon>
        <taxon>Thermoactinomycetaceae</taxon>
        <taxon>Marininema</taxon>
    </lineage>
</organism>
<evidence type="ECO:0000256" key="1">
    <source>
        <dbReference type="SAM" id="Phobius"/>
    </source>
</evidence>
<dbReference type="Proteomes" id="UP000198660">
    <property type="component" value="Unassembled WGS sequence"/>
</dbReference>
<accession>A0A1I6P7W0</accession>
<keyword evidence="1" id="KW-0812">Transmembrane</keyword>